<dbReference type="PIRSF" id="PIRSF033736">
    <property type="entry name" value="UCP033763"/>
    <property type="match status" value="1"/>
</dbReference>
<dbReference type="Pfam" id="PF09391">
    <property type="entry name" value="DUF2000"/>
    <property type="match status" value="1"/>
</dbReference>
<evidence type="ECO:0000256" key="1">
    <source>
        <dbReference type="SAM" id="MobiDB-lite"/>
    </source>
</evidence>
<dbReference type="InterPro" id="IPR017021">
    <property type="entry name" value="UCP033763"/>
</dbReference>
<dbReference type="InterPro" id="IPR023476">
    <property type="entry name" value="Pep_tRNA_hydro_II_dom_sf"/>
</dbReference>
<proteinExistence type="predicted"/>
<name>A0ABT4LEE4_9PROT</name>
<dbReference type="Gene3D" id="3.40.1490.10">
    <property type="entry name" value="Bit1"/>
    <property type="match status" value="1"/>
</dbReference>
<comment type="caution">
    <text evidence="2">The sequence shown here is derived from an EMBL/GenBank/DDBJ whole genome shotgun (WGS) entry which is preliminary data.</text>
</comment>
<accession>A0ABT4LEE4</accession>
<feature type="region of interest" description="Disordered" evidence="1">
    <location>
        <begin position="1"/>
        <end position="24"/>
    </location>
</feature>
<reference evidence="2" key="1">
    <citation type="submission" date="2022-12" db="EMBL/GenBank/DDBJ databases">
        <title>Bacterial isolates from different developmental stages of Nematostella vectensis.</title>
        <authorList>
            <person name="Fraune S."/>
        </authorList>
    </citation>
    <scope>NUCLEOTIDE SEQUENCE</scope>
    <source>
        <strain evidence="2">G21630-S1</strain>
    </source>
</reference>
<dbReference type="SUPFAM" id="SSF102462">
    <property type="entry name" value="Peptidyl-tRNA hydrolase II"/>
    <property type="match status" value="1"/>
</dbReference>
<evidence type="ECO:0000313" key="3">
    <source>
        <dbReference type="Proteomes" id="UP001069802"/>
    </source>
</evidence>
<dbReference type="EMBL" id="JAPWGY010000001">
    <property type="protein sequence ID" value="MCZ4279468.1"/>
    <property type="molecule type" value="Genomic_DNA"/>
</dbReference>
<keyword evidence="3" id="KW-1185">Reference proteome</keyword>
<dbReference type="Proteomes" id="UP001069802">
    <property type="component" value="Unassembled WGS sequence"/>
</dbReference>
<protein>
    <submittedName>
        <fullName evidence="2">DUF2000 domain-containing protein</fullName>
    </submittedName>
</protein>
<dbReference type="RefSeq" id="WP_269421673.1">
    <property type="nucleotide sequence ID" value="NZ_JAPWGY010000001.1"/>
</dbReference>
<dbReference type="InterPro" id="IPR018988">
    <property type="entry name" value="DUF2000"/>
</dbReference>
<organism evidence="2 3">
    <name type="scientific">Kiloniella laminariae</name>
    <dbReference type="NCBI Taxonomy" id="454162"/>
    <lineage>
        <taxon>Bacteria</taxon>
        <taxon>Pseudomonadati</taxon>
        <taxon>Pseudomonadota</taxon>
        <taxon>Alphaproteobacteria</taxon>
        <taxon>Rhodospirillales</taxon>
        <taxon>Kiloniellaceae</taxon>
        <taxon>Kiloniella</taxon>
    </lineage>
</organism>
<gene>
    <name evidence="2" type="ORF">O4H49_01680</name>
</gene>
<evidence type="ECO:0000313" key="2">
    <source>
        <dbReference type="EMBL" id="MCZ4279468.1"/>
    </source>
</evidence>
<sequence length="166" mass="17891">MEQPEEPKQFENGPAPGILPLSPETLSSEKADRKCVLVIDQELPLGVIANTAAVLALSLGRQHPEIIGPDLPDREGSSHLGITTLPVPILKGTKSSLLALREKLRVCQSDLTVVDVINATSTTRNYDEYAQVLVTTPTSELAYHGIALMGSKKLVNRFTGNLGLLR</sequence>